<name>A0A158PI04_ANGCS</name>
<feature type="compositionally biased region" description="Basic and acidic residues" evidence="1">
    <location>
        <begin position="226"/>
        <end position="243"/>
    </location>
</feature>
<feature type="compositionally biased region" description="Basic and acidic residues" evidence="1">
    <location>
        <begin position="185"/>
        <end position="219"/>
    </location>
</feature>
<feature type="compositionally biased region" description="Acidic residues" evidence="1">
    <location>
        <begin position="168"/>
        <end position="184"/>
    </location>
</feature>
<evidence type="ECO:0000313" key="5">
    <source>
        <dbReference type="WBParaSite" id="ACOC_0000699501-mRNA-1"/>
    </source>
</evidence>
<dbReference type="Proteomes" id="UP000267027">
    <property type="component" value="Unassembled WGS sequence"/>
</dbReference>
<feature type="region of interest" description="Disordered" evidence="1">
    <location>
        <begin position="168"/>
        <end position="243"/>
    </location>
</feature>
<evidence type="ECO:0000256" key="2">
    <source>
        <dbReference type="SAM" id="Phobius"/>
    </source>
</evidence>
<gene>
    <name evidence="3" type="ORF">ACOC_LOCUS6996</name>
</gene>
<keyword evidence="4" id="KW-1185">Reference proteome</keyword>
<keyword evidence="2" id="KW-0472">Membrane</keyword>
<keyword evidence="2" id="KW-0812">Transmembrane</keyword>
<dbReference type="WBParaSite" id="ACOC_0000699501-mRNA-1">
    <property type="protein sequence ID" value="ACOC_0000699501-mRNA-1"/>
    <property type="gene ID" value="ACOC_0000699501"/>
</dbReference>
<dbReference type="AlphaFoldDB" id="A0A158PI04"/>
<dbReference type="OrthoDB" id="5832892at2759"/>
<reference evidence="5" key="1">
    <citation type="submission" date="2016-04" db="UniProtKB">
        <authorList>
            <consortium name="WormBaseParasite"/>
        </authorList>
    </citation>
    <scope>IDENTIFICATION</scope>
</reference>
<accession>A0A158PI04</accession>
<feature type="transmembrane region" description="Helical" evidence="2">
    <location>
        <begin position="246"/>
        <end position="265"/>
    </location>
</feature>
<keyword evidence="2" id="KW-1133">Transmembrane helix</keyword>
<protein>
    <submittedName>
        <fullName evidence="3 5">Uncharacterized protein</fullName>
    </submittedName>
</protein>
<organism evidence="5">
    <name type="scientific">Angiostrongylus costaricensis</name>
    <name type="common">Nematode worm</name>
    <dbReference type="NCBI Taxonomy" id="334426"/>
    <lineage>
        <taxon>Eukaryota</taxon>
        <taxon>Metazoa</taxon>
        <taxon>Ecdysozoa</taxon>
        <taxon>Nematoda</taxon>
        <taxon>Chromadorea</taxon>
        <taxon>Rhabditida</taxon>
        <taxon>Rhabditina</taxon>
        <taxon>Rhabditomorpha</taxon>
        <taxon>Strongyloidea</taxon>
        <taxon>Metastrongylidae</taxon>
        <taxon>Angiostrongylus</taxon>
    </lineage>
</organism>
<reference evidence="3 4" key="2">
    <citation type="submission" date="2018-11" db="EMBL/GenBank/DDBJ databases">
        <authorList>
            <consortium name="Pathogen Informatics"/>
        </authorList>
    </citation>
    <scope>NUCLEOTIDE SEQUENCE [LARGE SCALE GENOMIC DNA]</scope>
    <source>
        <strain evidence="3 4">Costa Rica</strain>
    </source>
</reference>
<proteinExistence type="predicted"/>
<evidence type="ECO:0000313" key="3">
    <source>
        <dbReference type="EMBL" id="VDM58581.1"/>
    </source>
</evidence>
<dbReference type="EMBL" id="UYYA01003996">
    <property type="protein sequence ID" value="VDM58581.1"/>
    <property type="molecule type" value="Genomic_DNA"/>
</dbReference>
<evidence type="ECO:0000313" key="4">
    <source>
        <dbReference type="Proteomes" id="UP000267027"/>
    </source>
</evidence>
<evidence type="ECO:0000256" key="1">
    <source>
        <dbReference type="SAM" id="MobiDB-lite"/>
    </source>
</evidence>
<sequence length="267" mass="31324">MFRNSVESMTAKDKRCYGLVSEQCPSATVGCRIKVRADHIEWYEWSKLYDRNQLVCIYPGEYRDTAERTTTTTTTTTITTTSTTAPPLTTKVTYGRSHMLDRATTFAPESTTMLSTTTVETIENDLEPKEFFSSTAVSQFGKEFEETRRKLLEEMREEDERLQQLLADEEAEMLSDDVDSAEEREEQRRKERERNRMERRERARADERRRLTEEEELRKHEKSQKHKEVLHSDENSDRNDESKQSIASLWTSVISSIITISFVMFRL</sequence>